<evidence type="ECO:0000256" key="1">
    <source>
        <dbReference type="SAM" id="Phobius"/>
    </source>
</evidence>
<keyword evidence="1" id="KW-0812">Transmembrane</keyword>
<dbReference type="EMBL" id="FLRE01000277">
    <property type="protein sequence ID" value="SBT52146.1"/>
    <property type="molecule type" value="Genomic_DNA"/>
</dbReference>
<keyword evidence="1" id="KW-0472">Membrane</keyword>
<gene>
    <name evidence="2" type="ORF">POVWA2_063100</name>
</gene>
<dbReference type="Proteomes" id="UP000078550">
    <property type="component" value="Unassembled WGS sequence"/>
</dbReference>
<sequence length="313" mass="37004">MYEFCRNSPYYEMVVENISKEKPVQEIEDACDSFSNDDCSLENPSGKEICKKILYMYEFLDKVQRSWKSPSTITNEDLNFLNYWLNVKLKDNTNASVCISKFNETINSEGNNLRFRGINLKKHLNVIDRGNLENMELLCELYRTKQKIFDIMIKEDCSNNVEKLCPEYTEKCHKRYIEGIDKCLDDYDDFYKALKKFKYYYKYGIEKETDTSGYCYNSEYFRLPEYDPVLERKQKKIMLIQNITTSLMVLLIIPLLYKFTPFGSFLRGKIKMVKDVWVNQNKNGDELLSLSTDIEDNNSDNGEYNIGYYSGKN</sequence>
<evidence type="ECO:0000313" key="3">
    <source>
        <dbReference type="Proteomes" id="UP000078550"/>
    </source>
</evidence>
<proteinExistence type="predicted"/>
<evidence type="ECO:0000313" key="2">
    <source>
        <dbReference type="EMBL" id="SBT52146.1"/>
    </source>
</evidence>
<organism evidence="2 3">
    <name type="scientific">Plasmodium ovale wallikeri</name>
    <dbReference type="NCBI Taxonomy" id="864142"/>
    <lineage>
        <taxon>Eukaryota</taxon>
        <taxon>Sar</taxon>
        <taxon>Alveolata</taxon>
        <taxon>Apicomplexa</taxon>
        <taxon>Aconoidasida</taxon>
        <taxon>Haemosporida</taxon>
        <taxon>Plasmodiidae</taxon>
        <taxon>Plasmodium</taxon>
        <taxon>Plasmodium (Plasmodium)</taxon>
    </lineage>
</organism>
<name>A0A1A9A7Q9_PLAOA</name>
<feature type="transmembrane region" description="Helical" evidence="1">
    <location>
        <begin position="239"/>
        <end position="257"/>
    </location>
</feature>
<keyword evidence="1" id="KW-1133">Transmembrane helix</keyword>
<accession>A0A1A9A7Q9</accession>
<reference evidence="3" key="1">
    <citation type="submission" date="2016-05" db="EMBL/GenBank/DDBJ databases">
        <authorList>
            <person name="Naeem Raeece"/>
        </authorList>
    </citation>
    <scope>NUCLEOTIDE SEQUENCE [LARGE SCALE GENOMIC DNA]</scope>
</reference>
<protein>
    <submittedName>
        <fullName evidence="2">PIR Superfamily Protein</fullName>
    </submittedName>
</protein>
<dbReference type="AlphaFoldDB" id="A0A1A9A7Q9"/>